<keyword evidence="3" id="KW-1185">Reference proteome</keyword>
<dbReference type="AlphaFoldDB" id="A0A7J5Y4W4"/>
<protein>
    <submittedName>
        <fullName evidence="2">Uncharacterized protein</fullName>
    </submittedName>
</protein>
<reference evidence="2 3" key="1">
    <citation type="submission" date="2020-03" db="EMBL/GenBank/DDBJ databases">
        <title>Dissostichus mawsoni Genome sequencing and assembly.</title>
        <authorList>
            <person name="Park H."/>
        </authorList>
    </citation>
    <scope>NUCLEOTIDE SEQUENCE [LARGE SCALE GENOMIC DNA]</scope>
    <source>
        <strain evidence="2">DM0001</strain>
        <tissue evidence="2">Muscle</tissue>
    </source>
</reference>
<evidence type="ECO:0000313" key="2">
    <source>
        <dbReference type="EMBL" id="KAF3844456.1"/>
    </source>
</evidence>
<dbReference type="Proteomes" id="UP000518266">
    <property type="component" value="Unassembled WGS sequence"/>
</dbReference>
<dbReference type="OrthoDB" id="8983190at2759"/>
<feature type="region of interest" description="Disordered" evidence="1">
    <location>
        <begin position="52"/>
        <end position="83"/>
    </location>
</feature>
<comment type="caution">
    <text evidence="2">The sequence shown here is derived from an EMBL/GenBank/DDBJ whole genome shotgun (WGS) entry which is preliminary data.</text>
</comment>
<sequence>MELFLRDMRPHVQPALANTASVEPRALAEEADRFFLAARRFTPEAAPSLVEARRLAEAPGPTTSTNGYRLAANGRRQRLSANG</sequence>
<evidence type="ECO:0000313" key="3">
    <source>
        <dbReference type="Proteomes" id="UP000518266"/>
    </source>
</evidence>
<proteinExistence type="predicted"/>
<dbReference type="EMBL" id="JAAKFY010000015">
    <property type="protein sequence ID" value="KAF3844456.1"/>
    <property type="molecule type" value="Genomic_DNA"/>
</dbReference>
<name>A0A7J5Y4W4_DISMA</name>
<organism evidence="2 3">
    <name type="scientific">Dissostichus mawsoni</name>
    <name type="common">Antarctic cod</name>
    <dbReference type="NCBI Taxonomy" id="36200"/>
    <lineage>
        <taxon>Eukaryota</taxon>
        <taxon>Metazoa</taxon>
        <taxon>Chordata</taxon>
        <taxon>Craniata</taxon>
        <taxon>Vertebrata</taxon>
        <taxon>Euteleostomi</taxon>
        <taxon>Actinopterygii</taxon>
        <taxon>Neopterygii</taxon>
        <taxon>Teleostei</taxon>
        <taxon>Neoteleostei</taxon>
        <taxon>Acanthomorphata</taxon>
        <taxon>Eupercaria</taxon>
        <taxon>Perciformes</taxon>
        <taxon>Notothenioidei</taxon>
        <taxon>Nototheniidae</taxon>
        <taxon>Dissostichus</taxon>
    </lineage>
</organism>
<accession>A0A7J5Y4W4</accession>
<gene>
    <name evidence="2" type="ORF">F7725_007619</name>
</gene>
<evidence type="ECO:0000256" key="1">
    <source>
        <dbReference type="SAM" id="MobiDB-lite"/>
    </source>
</evidence>